<keyword evidence="3" id="KW-0479">Metal-binding</keyword>
<sequence>MPSSHHHHHHHHHKQKNASSSPHRSQSPSYPHLSLKSHQHASLPSIIPLHPMYFNIVDRTILGGAGEASVRAVQQGNDASHSTLESPVPSSISSFAILLGRHSSCTFILSDPDKLLSRRHCLISQISGKYYLNDCGSLNKTVLNGKVVQFEMLRTGDVIVFAAGMNAQTRSSLDIPFDEDFIENVRKLSEKCIIYEVNLEWGDGMGPGGAFDMLSHTTSPTASSTMCGAPVVGEKRKRNSVDNNNAAESHPTKRRKLEDQASTPTHELTRQKKHLEDKLKYTETRLSFILDKLSGSFDKISNMEDQTHAQKNEIEKLEERNGVLENALRDTQEAKSIMQRNLKALQDKFRAMGERATPEQLKQQINDIVEQEMTCSICQHVFVDPVTLGCSHSYCKGCLLSWIHSKSDNCEACLCPLCRVHIGYHAPMRNVVLESLIEKILNFLGHSEIEHSIKRVNEMKEYEKQAEAQLDQLITLAKKNATNFMNINEEWSDEAKKIFLKGVRSYAGTARAKYCELVGMDETWIQTASLKQMRIACKNLGMREPYRRSPKDPTVLQLFEDDLRRVLHEYTKNELLSQIPFLSV</sequence>
<dbReference type="InterPro" id="IPR001841">
    <property type="entry name" value="Znf_RING"/>
</dbReference>
<dbReference type="InterPro" id="IPR000253">
    <property type="entry name" value="FHA_dom"/>
</dbReference>
<evidence type="ECO:0000259" key="9">
    <source>
        <dbReference type="PROSITE" id="PS50006"/>
    </source>
</evidence>
<dbReference type="InterPro" id="IPR052256">
    <property type="entry name" value="E3_ubiquitin-ligase_CHFR"/>
</dbReference>
<evidence type="ECO:0000256" key="1">
    <source>
        <dbReference type="ARBA" id="ARBA00005797"/>
    </source>
</evidence>
<feature type="region of interest" description="Disordered" evidence="8">
    <location>
        <begin position="233"/>
        <end position="273"/>
    </location>
</feature>
<dbReference type="EMBL" id="HBGD01003026">
    <property type="protein sequence ID" value="CAD9079267.1"/>
    <property type="molecule type" value="Transcribed_RNA"/>
</dbReference>
<dbReference type="PROSITE" id="PS50006">
    <property type="entry name" value="FHA_DOMAIN"/>
    <property type="match status" value="1"/>
</dbReference>
<dbReference type="Pfam" id="PF00498">
    <property type="entry name" value="FHA"/>
    <property type="match status" value="1"/>
</dbReference>
<dbReference type="GO" id="GO:0016567">
    <property type="term" value="P:protein ubiquitination"/>
    <property type="evidence" value="ECO:0007669"/>
    <property type="project" value="TreeGrafter"/>
</dbReference>
<evidence type="ECO:0000313" key="11">
    <source>
        <dbReference type="EMBL" id="CAD9079267.1"/>
    </source>
</evidence>
<dbReference type="PANTHER" id="PTHR16079">
    <property type="entry name" value="UBIQUITIN LIGASE PROTEIN CHFR"/>
    <property type="match status" value="1"/>
</dbReference>
<feature type="domain" description="FHA" evidence="9">
    <location>
        <begin position="97"/>
        <end position="148"/>
    </location>
</feature>
<dbReference type="SUPFAM" id="SSF49879">
    <property type="entry name" value="SMAD/FHA domain"/>
    <property type="match status" value="1"/>
</dbReference>
<dbReference type="Gene3D" id="2.60.200.20">
    <property type="match status" value="1"/>
</dbReference>
<keyword evidence="4 6" id="KW-0863">Zinc-finger</keyword>
<dbReference type="PROSITE" id="PS50089">
    <property type="entry name" value="ZF_RING_2"/>
    <property type="match status" value="1"/>
</dbReference>
<feature type="domain" description="RING-type" evidence="10">
    <location>
        <begin position="375"/>
        <end position="419"/>
    </location>
</feature>
<keyword evidence="5" id="KW-0862">Zinc</keyword>
<evidence type="ECO:0000256" key="2">
    <source>
        <dbReference type="ARBA" id="ARBA00017908"/>
    </source>
</evidence>
<dbReference type="PANTHER" id="PTHR16079:SF4">
    <property type="entry name" value="E3 UBIQUITIN-PROTEIN LIGASE CHFR"/>
    <property type="match status" value="1"/>
</dbReference>
<evidence type="ECO:0000256" key="6">
    <source>
        <dbReference type="PROSITE-ProRule" id="PRU00175"/>
    </source>
</evidence>
<evidence type="ECO:0000259" key="10">
    <source>
        <dbReference type="PROSITE" id="PS50089"/>
    </source>
</evidence>
<dbReference type="InterPro" id="IPR018957">
    <property type="entry name" value="Znf_C3HC4_RING-type"/>
</dbReference>
<proteinExistence type="inferred from homology"/>
<feature type="coiled-coil region" evidence="7">
    <location>
        <begin position="300"/>
        <end position="348"/>
    </location>
</feature>
<comment type="similarity">
    <text evidence="1">Belongs to the CHFR family.</text>
</comment>
<keyword evidence="7" id="KW-0175">Coiled coil</keyword>
<dbReference type="GO" id="GO:0004842">
    <property type="term" value="F:ubiquitin-protein transferase activity"/>
    <property type="evidence" value="ECO:0007669"/>
    <property type="project" value="TreeGrafter"/>
</dbReference>
<protein>
    <recommendedName>
        <fullName evidence="2">E3 ubiquitin-protein ligase CHFR</fullName>
    </recommendedName>
</protein>
<feature type="compositionally biased region" description="Basic residues" evidence="8">
    <location>
        <begin position="1"/>
        <end position="16"/>
    </location>
</feature>
<evidence type="ECO:0000256" key="8">
    <source>
        <dbReference type="SAM" id="MobiDB-lite"/>
    </source>
</evidence>
<dbReference type="SUPFAM" id="SSF57850">
    <property type="entry name" value="RING/U-box"/>
    <property type="match status" value="1"/>
</dbReference>
<dbReference type="Pfam" id="PF00097">
    <property type="entry name" value="zf-C3HC4"/>
    <property type="match status" value="1"/>
</dbReference>
<dbReference type="CDD" id="cd00060">
    <property type="entry name" value="FHA"/>
    <property type="match status" value="1"/>
</dbReference>
<dbReference type="SMART" id="SM00240">
    <property type="entry name" value="FHA"/>
    <property type="match status" value="1"/>
</dbReference>
<dbReference type="GO" id="GO:0005634">
    <property type="term" value="C:nucleus"/>
    <property type="evidence" value="ECO:0007669"/>
    <property type="project" value="TreeGrafter"/>
</dbReference>
<dbReference type="AlphaFoldDB" id="A0A7S1PEV7"/>
<evidence type="ECO:0000256" key="7">
    <source>
        <dbReference type="SAM" id="Coils"/>
    </source>
</evidence>
<gene>
    <name evidence="11" type="ORF">PCOS0759_LOCUS2499</name>
</gene>
<organism evidence="11">
    <name type="scientific">Percolomonas cosmopolitus</name>
    <dbReference type="NCBI Taxonomy" id="63605"/>
    <lineage>
        <taxon>Eukaryota</taxon>
        <taxon>Discoba</taxon>
        <taxon>Heterolobosea</taxon>
        <taxon>Tetramitia</taxon>
        <taxon>Eutetramitia</taxon>
        <taxon>Percolomonadidae</taxon>
        <taxon>Percolomonas</taxon>
    </lineage>
</organism>
<feature type="compositionally biased region" description="Low complexity" evidence="8">
    <location>
        <begin position="19"/>
        <end position="31"/>
    </location>
</feature>
<name>A0A7S1PEV7_9EUKA</name>
<dbReference type="PROSITE" id="PS00518">
    <property type="entry name" value="ZF_RING_1"/>
    <property type="match status" value="1"/>
</dbReference>
<reference evidence="11" key="1">
    <citation type="submission" date="2021-01" db="EMBL/GenBank/DDBJ databases">
        <authorList>
            <person name="Corre E."/>
            <person name="Pelletier E."/>
            <person name="Niang G."/>
            <person name="Scheremetjew M."/>
            <person name="Finn R."/>
            <person name="Kale V."/>
            <person name="Holt S."/>
            <person name="Cochrane G."/>
            <person name="Meng A."/>
            <person name="Brown T."/>
            <person name="Cohen L."/>
        </authorList>
    </citation>
    <scope>NUCLEOTIDE SEQUENCE</scope>
    <source>
        <strain evidence="11">WS</strain>
    </source>
</reference>
<feature type="region of interest" description="Disordered" evidence="8">
    <location>
        <begin position="1"/>
        <end position="35"/>
    </location>
</feature>
<evidence type="ECO:0000256" key="3">
    <source>
        <dbReference type="ARBA" id="ARBA00022723"/>
    </source>
</evidence>
<accession>A0A7S1PEV7</accession>
<dbReference type="GO" id="GO:0006511">
    <property type="term" value="P:ubiquitin-dependent protein catabolic process"/>
    <property type="evidence" value="ECO:0007669"/>
    <property type="project" value="TreeGrafter"/>
</dbReference>
<evidence type="ECO:0000256" key="4">
    <source>
        <dbReference type="ARBA" id="ARBA00022771"/>
    </source>
</evidence>
<dbReference type="SMART" id="SM00184">
    <property type="entry name" value="RING"/>
    <property type="match status" value="1"/>
</dbReference>
<dbReference type="InterPro" id="IPR008984">
    <property type="entry name" value="SMAD_FHA_dom_sf"/>
</dbReference>
<dbReference type="InterPro" id="IPR013083">
    <property type="entry name" value="Znf_RING/FYVE/PHD"/>
</dbReference>
<evidence type="ECO:0000256" key="5">
    <source>
        <dbReference type="ARBA" id="ARBA00022833"/>
    </source>
</evidence>
<dbReference type="Gene3D" id="3.30.40.10">
    <property type="entry name" value="Zinc/RING finger domain, C3HC4 (zinc finger)"/>
    <property type="match status" value="1"/>
</dbReference>
<dbReference type="InterPro" id="IPR017907">
    <property type="entry name" value="Znf_RING_CS"/>
</dbReference>
<dbReference type="GO" id="GO:0008270">
    <property type="term" value="F:zinc ion binding"/>
    <property type="evidence" value="ECO:0007669"/>
    <property type="project" value="UniProtKB-KW"/>
</dbReference>